<gene>
    <name evidence="3" type="ORF">METZ01_LOCUS193135</name>
</gene>
<accession>A0A382DRB6</accession>
<protein>
    <recommendedName>
        <fullName evidence="2">FecR protein domain-containing protein</fullName>
    </recommendedName>
</protein>
<feature type="domain" description="FecR protein" evidence="2">
    <location>
        <begin position="134"/>
        <end position="218"/>
    </location>
</feature>
<evidence type="ECO:0000313" key="3">
    <source>
        <dbReference type="EMBL" id="SVB40281.1"/>
    </source>
</evidence>
<name>A0A382DRB6_9ZZZZ</name>
<evidence type="ECO:0000256" key="1">
    <source>
        <dbReference type="SAM" id="MobiDB-lite"/>
    </source>
</evidence>
<dbReference type="EMBL" id="UINC01040425">
    <property type="protein sequence ID" value="SVB40281.1"/>
    <property type="molecule type" value="Genomic_DNA"/>
</dbReference>
<feature type="non-terminal residue" evidence="3">
    <location>
        <position position="434"/>
    </location>
</feature>
<proteinExistence type="predicted"/>
<dbReference type="InterPro" id="IPR006860">
    <property type="entry name" value="FecR"/>
</dbReference>
<feature type="compositionally biased region" description="Acidic residues" evidence="1">
    <location>
        <begin position="318"/>
        <end position="434"/>
    </location>
</feature>
<feature type="compositionally biased region" description="Low complexity" evidence="1">
    <location>
        <begin position="304"/>
        <end position="317"/>
    </location>
</feature>
<evidence type="ECO:0000259" key="2">
    <source>
        <dbReference type="Pfam" id="PF04773"/>
    </source>
</evidence>
<dbReference type="PANTHER" id="PTHR38731">
    <property type="entry name" value="LIPL45-RELATED LIPOPROTEIN-RELATED"/>
    <property type="match status" value="1"/>
</dbReference>
<dbReference type="Pfam" id="PF04773">
    <property type="entry name" value="FecR"/>
    <property type="match status" value="1"/>
</dbReference>
<organism evidence="3">
    <name type="scientific">marine metagenome</name>
    <dbReference type="NCBI Taxonomy" id="408172"/>
    <lineage>
        <taxon>unclassified sequences</taxon>
        <taxon>metagenomes</taxon>
        <taxon>ecological metagenomes</taxon>
    </lineage>
</organism>
<feature type="non-terminal residue" evidence="3">
    <location>
        <position position="1"/>
    </location>
</feature>
<reference evidence="3" key="1">
    <citation type="submission" date="2018-05" db="EMBL/GenBank/DDBJ databases">
        <authorList>
            <person name="Lanie J.A."/>
            <person name="Ng W.-L."/>
            <person name="Kazmierczak K.M."/>
            <person name="Andrzejewski T.M."/>
            <person name="Davidsen T.M."/>
            <person name="Wayne K.J."/>
            <person name="Tettelin H."/>
            <person name="Glass J.I."/>
            <person name="Rusch D."/>
            <person name="Podicherti R."/>
            <person name="Tsui H.-C.T."/>
            <person name="Winkler M.E."/>
        </authorList>
    </citation>
    <scope>NUCLEOTIDE SEQUENCE</scope>
</reference>
<dbReference type="AlphaFoldDB" id="A0A382DRB6"/>
<feature type="region of interest" description="Disordered" evidence="1">
    <location>
        <begin position="300"/>
        <end position="434"/>
    </location>
</feature>
<sequence>MDTLVTAETDVRVIDTAGTEQVLIGELGWLQGAEFIRVGPDLMLVGQDGGQVLLQDYFMQPEPSDLLATNGGIFDAQLVARLAGPMAPGQIAQTTPTSAEPIGQVDTIEGTVDAARADGTKVKLAKGDPVFQGDVIETGAKGSVGLILADDSTFSIGEDGRVVLDEMVYDADAQTGSLKVDLVQGVLSFVSGQIAKTDPDAMTLNTAVASIGIRGTTGVLKLPAGEPVTVALAPNADGTVGEITVTNDSGTQVLNQPFQGVQVASLTAPISQPFIIPAADFSQQFGAVVSRAQAAETRAATVNQQIRQEQQQQQQEEAPPEEGEGEGEAPPEEGEGEGEEGPPEEGEGPPEEGEGPPEEGEGPPEEGEGPPEEGEGPPEEGEGPPEEGEGPPEEGEGPPEEGEGPPEEGEGPPEEGEGPPEEGEGPPEEGEGPP</sequence>